<dbReference type="PROSITE" id="PS01081">
    <property type="entry name" value="HTH_TETR_1"/>
    <property type="match status" value="1"/>
</dbReference>
<dbReference type="Gene3D" id="1.10.357.10">
    <property type="entry name" value="Tetracycline Repressor, domain 2"/>
    <property type="match status" value="1"/>
</dbReference>
<dbReference type="GO" id="GO:0003700">
    <property type="term" value="F:DNA-binding transcription factor activity"/>
    <property type="evidence" value="ECO:0007669"/>
    <property type="project" value="TreeGrafter"/>
</dbReference>
<dbReference type="Proteomes" id="UP000298017">
    <property type="component" value="Unassembled WGS sequence"/>
</dbReference>
<evidence type="ECO:0000313" key="7">
    <source>
        <dbReference type="Proteomes" id="UP000298017"/>
    </source>
</evidence>
<name>A0AAX2SB64_KOCRH</name>
<feature type="DNA-binding region" description="H-T-H motif" evidence="4">
    <location>
        <begin position="34"/>
        <end position="53"/>
    </location>
</feature>
<protein>
    <submittedName>
        <fullName evidence="6">TetR/AcrR family transcriptional regulator</fullName>
    </submittedName>
</protein>
<evidence type="ECO:0000256" key="1">
    <source>
        <dbReference type="ARBA" id="ARBA00023015"/>
    </source>
</evidence>
<evidence type="ECO:0000256" key="3">
    <source>
        <dbReference type="ARBA" id="ARBA00023163"/>
    </source>
</evidence>
<evidence type="ECO:0000259" key="5">
    <source>
        <dbReference type="PROSITE" id="PS50977"/>
    </source>
</evidence>
<dbReference type="PANTHER" id="PTHR30055:SF237">
    <property type="entry name" value="TRANSCRIPTIONAL REPRESSOR MCE3R"/>
    <property type="match status" value="1"/>
</dbReference>
<sequence length="203" mass="22662">MVVTPREQAKSERRRRILDAAAELFARHGYQAVTLQSIGERAGISGPGVYRHFESKQEILCELLVGISQRLLDGGRAIRAEHGDTSRALAELISFHVDFALADAALIRVHERDFGSLEQHNRRTVREIQRLYLAEWRHVLLALEPGRSLQDQTTRAFAVIGLINSTAYSRARTESPDAQVSAVLKEMSRLALGISAEPVPSER</sequence>
<dbReference type="PROSITE" id="PS50977">
    <property type="entry name" value="HTH_TETR_2"/>
    <property type="match status" value="1"/>
</dbReference>
<dbReference type="EMBL" id="SPNK01000005">
    <property type="protein sequence ID" value="TFI01805.1"/>
    <property type="molecule type" value="Genomic_DNA"/>
</dbReference>
<feature type="domain" description="HTH tetR-type" evidence="5">
    <location>
        <begin position="11"/>
        <end position="71"/>
    </location>
</feature>
<dbReference type="GO" id="GO:0045892">
    <property type="term" value="P:negative regulation of DNA-templated transcription"/>
    <property type="evidence" value="ECO:0007669"/>
    <property type="project" value="UniProtKB-ARBA"/>
</dbReference>
<dbReference type="InterPro" id="IPR050109">
    <property type="entry name" value="HTH-type_TetR-like_transc_reg"/>
</dbReference>
<organism evidence="6 7">
    <name type="scientific">Kocuria rhizophila</name>
    <dbReference type="NCBI Taxonomy" id="72000"/>
    <lineage>
        <taxon>Bacteria</taxon>
        <taxon>Bacillati</taxon>
        <taxon>Actinomycetota</taxon>
        <taxon>Actinomycetes</taxon>
        <taxon>Micrococcales</taxon>
        <taxon>Micrococcaceae</taxon>
        <taxon>Kocuria</taxon>
    </lineage>
</organism>
<dbReference type="RefSeq" id="WP_121566123.1">
    <property type="nucleotide sequence ID" value="NZ_JAVDXP010000001.1"/>
</dbReference>
<keyword evidence="2 4" id="KW-0238">DNA-binding</keyword>
<keyword evidence="3" id="KW-0804">Transcription</keyword>
<dbReference type="InterPro" id="IPR009057">
    <property type="entry name" value="Homeodomain-like_sf"/>
</dbReference>
<keyword evidence="1" id="KW-0805">Transcription regulation</keyword>
<dbReference type="PRINTS" id="PR00455">
    <property type="entry name" value="HTHTETR"/>
</dbReference>
<dbReference type="InterPro" id="IPR023772">
    <property type="entry name" value="DNA-bd_HTH_TetR-type_CS"/>
</dbReference>
<dbReference type="PANTHER" id="PTHR30055">
    <property type="entry name" value="HTH-TYPE TRANSCRIPTIONAL REGULATOR RUTR"/>
    <property type="match status" value="1"/>
</dbReference>
<accession>A0AAX2SB64</accession>
<dbReference type="AlphaFoldDB" id="A0AAX2SB64"/>
<dbReference type="SUPFAM" id="SSF46689">
    <property type="entry name" value="Homeodomain-like"/>
    <property type="match status" value="1"/>
</dbReference>
<evidence type="ECO:0000256" key="2">
    <source>
        <dbReference type="ARBA" id="ARBA00023125"/>
    </source>
</evidence>
<proteinExistence type="predicted"/>
<gene>
    <name evidence="6" type="ORF">E4P33_06725</name>
</gene>
<comment type="caution">
    <text evidence="6">The sequence shown here is derived from an EMBL/GenBank/DDBJ whole genome shotgun (WGS) entry which is preliminary data.</text>
</comment>
<keyword evidence="7" id="KW-1185">Reference proteome</keyword>
<dbReference type="GO" id="GO:0000976">
    <property type="term" value="F:transcription cis-regulatory region binding"/>
    <property type="evidence" value="ECO:0007669"/>
    <property type="project" value="TreeGrafter"/>
</dbReference>
<dbReference type="Gene3D" id="1.10.10.60">
    <property type="entry name" value="Homeodomain-like"/>
    <property type="match status" value="1"/>
</dbReference>
<dbReference type="Pfam" id="PF00440">
    <property type="entry name" value="TetR_N"/>
    <property type="match status" value="1"/>
</dbReference>
<dbReference type="InterPro" id="IPR001647">
    <property type="entry name" value="HTH_TetR"/>
</dbReference>
<evidence type="ECO:0000313" key="6">
    <source>
        <dbReference type="EMBL" id="TFI01805.1"/>
    </source>
</evidence>
<dbReference type="FunFam" id="1.10.10.60:FF:000141">
    <property type="entry name" value="TetR family transcriptional regulator"/>
    <property type="match status" value="1"/>
</dbReference>
<evidence type="ECO:0000256" key="4">
    <source>
        <dbReference type="PROSITE-ProRule" id="PRU00335"/>
    </source>
</evidence>
<reference evidence="6 7" key="1">
    <citation type="submission" date="2019-03" db="EMBL/GenBank/DDBJ databases">
        <title>Genome Sequencing and Assembly of Various Microbes Isolated from Alder Root Nodule.</title>
        <authorList>
            <person name="Swanson E."/>
            <person name="Sevigny J.L."/>
            <person name="Pesce C."/>
            <person name="Davis I."/>
            <person name="Kleiner V."/>
            <person name="Tisa L."/>
        </authorList>
    </citation>
    <scope>NUCLEOTIDE SEQUENCE [LARGE SCALE GENOMIC DNA]</scope>
    <source>
        <strain evidence="6 7">4R-31</strain>
    </source>
</reference>